<dbReference type="InParanoid" id="A0A7J8FSF1"/>
<protein>
    <submittedName>
        <fullName evidence="1">Uncharacterized protein</fullName>
    </submittedName>
</protein>
<name>A0A7J8FSF1_MOLMO</name>
<dbReference type="Proteomes" id="UP000550707">
    <property type="component" value="Unassembled WGS sequence"/>
</dbReference>
<accession>A0A7J8FSF1</accession>
<dbReference type="AlphaFoldDB" id="A0A7J8FSF1"/>
<reference evidence="1 2" key="1">
    <citation type="journal article" date="2020" name="Nature">
        <title>Six reference-quality genomes reveal evolution of bat adaptations.</title>
        <authorList>
            <person name="Jebb D."/>
            <person name="Huang Z."/>
            <person name="Pippel M."/>
            <person name="Hughes G.M."/>
            <person name="Lavrichenko K."/>
            <person name="Devanna P."/>
            <person name="Winkler S."/>
            <person name="Jermiin L.S."/>
            <person name="Skirmuntt E.C."/>
            <person name="Katzourakis A."/>
            <person name="Burkitt-Gray L."/>
            <person name="Ray D.A."/>
            <person name="Sullivan K.A.M."/>
            <person name="Roscito J.G."/>
            <person name="Kirilenko B.M."/>
            <person name="Davalos L.M."/>
            <person name="Corthals A.P."/>
            <person name="Power M.L."/>
            <person name="Jones G."/>
            <person name="Ransome R.D."/>
            <person name="Dechmann D.K.N."/>
            <person name="Locatelli A.G."/>
            <person name="Puechmaille S.J."/>
            <person name="Fedrigo O."/>
            <person name="Jarvis E.D."/>
            <person name="Hiller M."/>
            <person name="Vernes S.C."/>
            <person name="Myers E.W."/>
            <person name="Teeling E.C."/>
        </authorList>
    </citation>
    <scope>NUCLEOTIDE SEQUENCE [LARGE SCALE GENOMIC DNA]</scope>
    <source>
        <strain evidence="1">MMolMol1</strain>
        <tissue evidence="1">Muscle</tissue>
    </source>
</reference>
<organism evidence="1 2">
    <name type="scientific">Molossus molossus</name>
    <name type="common">Pallas' mastiff bat</name>
    <name type="synonym">Vespertilio molossus</name>
    <dbReference type="NCBI Taxonomy" id="27622"/>
    <lineage>
        <taxon>Eukaryota</taxon>
        <taxon>Metazoa</taxon>
        <taxon>Chordata</taxon>
        <taxon>Craniata</taxon>
        <taxon>Vertebrata</taxon>
        <taxon>Euteleostomi</taxon>
        <taxon>Mammalia</taxon>
        <taxon>Eutheria</taxon>
        <taxon>Laurasiatheria</taxon>
        <taxon>Chiroptera</taxon>
        <taxon>Yangochiroptera</taxon>
        <taxon>Molossidae</taxon>
        <taxon>Molossus</taxon>
    </lineage>
</organism>
<comment type="caution">
    <text evidence="1">The sequence shown here is derived from an EMBL/GenBank/DDBJ whole genome shotgun (WGS) entry which is preliminary data.</text>
</comment>
<dbReference type="EMBL" id="JACASF010000011">
    <property type="protein sequence ID" value="KAF6450445.1"/>
    <property type="molecule type" value="Genomic_DNA"/>
</dbReference>
<gene>
    <name evidence="1" type="ORF">HJG59_008339</name>
</gene>
<keyword evidence="2" id="KW-1185">Reference proteome</keyword>
<evidence type="ECO:0000313" key="2">
    <source>
        <dbReference type="Proteomes" id="UP000550707"/>
    </source>
</evidence>
<sequence length="124" mass="13670">MDSVQYRPCGLLVQSYRMSVSCSNPTAVSLRLCDFTGRKYQKSGAEAFVNCARSIPHSSTSCQWVPTATLPLHTRVWKGSRLECLHCAGVRLIERESESRGNALLSRVVLFTAMATALLSVSRC</sequence>
<evidence type="ECO:0000313" key="1">
    <source>
        <dbReference type="EMBL" id="KAF6450445.1"/>
    </source>
</evidence>
<proteinExistence type="predicted"/>